<dbReference type="CDD" id="cd00882">
    <property type="entry name" value="Ras_like_GTPase"/>
    <property type="match status" value="1"/>
</dbReference>
<evidence type="ECO:0008006" key="3">
    <source>
        <dbReference type="Google" id="ProtNLM"/>
    </source>
</evidence>
<sequence>MIKLREQESDFLCSQQHQRPIVAISLTQSSSSQNRFLCADCIKNFEKNITTMGWRTAIEKIESELKQKHKVIETLITPFLKLLKEFQSDLEQFRIVISKQIDQVLSIVNSWQQDLHNEKQKLVDYKFLEELEYIVQKEITQKSSQQFEDKIRIQIKELQSKWIAQVESNLSSLTKFDQLNSCQEKLKLIDKQGKIQIIKLKKELELPLIKLDTTENGVQYYLYDTNQKSISHNYKTVIFIGQKDQGKTTLIDAFVNYYFDIKFDENFRLRVSNNEPTSKATYYMIPPYGSRIYGFCLIDTPGFFNKNDSEIMNLIINLILNCQDQLTLVFCLKAESRNAQESVQTLQEILAVTGQHQEIKLVIARTFFSNENINTINNEEDLFLNELEESYNFDINANNVLRKNQSNKIMFNKSMEKLKQIEFQEQNLSLSVKMQLVSNKVSNNTNYSHIFYQSYKQLKQLFLQNVQIYNKNKQQQYLNNMITLFYLKRVEKQVNTFQFNCDYHLLTCLSGFRNQINAEDCWAILNNQCICGCTKERISLNNQQISYEEESTITYNDEVYQENKLINKLALRRIFYFLFKLFIYKSQNQQVKQSQFFEILKKEEQFKDNIDLELCQQVCLGQESMQQNVQQNQQQYKIQNNNQYLQQHLALNTYAIQNLPQTQVFNNEQYTPQRIQQNNQQNFFFNNQQQAQMPQNAHQLIDKQGKFQQYPIINRPNPSPGQNILTFYPTPNNQGPAQNAMRF</sequence>
<dbReference type="EMBL" id="CAJJDP010000123">
    <property type="protein sequence ID" value="CAD8200832.1"/>
    <property type="molecule type" value="Genomic_DNA"/>
</dbReference>
<evidence type="ECO:0000313" key="1">
    <source>
        <dbReference type="EMBL" id="CAD8200832.1"/>
    </source>
</evidence>
<organism evidence="1 2">
    <name type="scientific">Paramecium octaurelia</name>
    <dbReference type="NCBI Taxonomy" id="43137"/>
    <lineage>
        <taxon>Eukaryota</taxon>
        <taxon>Sar</taxon>
        <taxon>Alveolata</taxon>
        <taxon>Ciliophora</taxon>
        <taxon>Intramacronucleata</taxon>
        <taxon>Oligohymenophorea</taxon>
        <taxon>Peniculida</taxon>
        <taxon>Parameciidae</taxon>
        <taxon>Paramecium</taxon>
    </lineage>
</organism>
<accession>A0A8S1XK15</accession>
<dbReference type="Proteomes" id="UP000683925">
    <property type="component" value="Unassembled WGS sequence"/>
</dbReference>
<protein>
    <recommendedName>
        <fullName evidence="3">G domain-containing protein</fullName>
    </recommendedName>
</protein>
<dbReference type="OrthoDB" id="8954335at2759"/>
<dbReference type="OMA" id="CTKERIS"/>
<evidence type="ECO:0000313" key="2">
    <source>
        <dbReference type="Proteomes" id="UP000683925"/>
    </source>
</evidence>
<gene>
    <name evidence="1" type="ORF">POCTA_138.1.T1230007</name>
</gene>
<comment type="caution">
    <text evidence="1">The sequence shown here is derived from an EMBL/GenBank/DDBJ whole genome shotgun (WGS) entry which is preliminary data.</text>
</comment>
<dbReference type="AlphaFoldDB" id="A0A8S1XK15"/>
<reference evidence="1" key="1">
    <citation type="submission" date="2021-01" db="EMBL/GenBank/DDBJ databases">
        <authorList>
            <consortium name="Genoscope - CEA"/>
            <person name="William W."/>
        </authorList>
    </citation>
    <scope>NUCLEOTIDE SEQUENCE</scope>
</reference>
<proteinExistence type="predicted"/>
<name>A0A8S1XK15_PAROT</name>
<keyword evidence="2" id="KW-1185">Reference proteome</keyword>